<name>A0A409YD27_9AGAR</name>
<feature type="region of interest" description="Disordered" evidence="1">
    <location>
        <begin position="501"/>
        <end position="520"/>
    </location>
</feature>
<feature type="transmembrane region" description="Helical" evidence="2">
    <location>
        <begin position="386"/>
        <end position="406"/>
    </location>
</feature>
<feature type="transmembrane region" description="Helical" evidence="2">
    <location>
        <begin position="343"/>
        <end position="366"/>
    </location>
</feature>
<evidence type="ECO:0000256" key="2">
    <source>
        <dbReference type="SAM" id="Phobius"/>
    </source>
</evidence>
<dbReference type="EMBL" id="NHYE01000978">
    <property type="protein sequence ID" value="PPR00919.1"/>
    <property type="molecule type" value="Genomic_DNA"/>
</dbReference>
<dbReference type="PANTHER" id="PTHR34391:SF2">
    <property type="entry name" value="TRP C-TERMINAL DOMAIN-CONTAINING PROTEIN"/>
    <property type="match status" value="1"/>
</dbReference>
<evidence type="ECO:0000313" key="4">
    <source>
        <dbReference type="Proteomes" id="UP000284706"/>
    </source>
</evidence>
<feature type="region of interest" description="Disordered" evidence="1">
    <location>
        <begin position="541"/>
        <end position="588"/>
    </location>
</feature>
<evidence type="ECO:0000256" key="1">
    <source>
        <dbReference type="SAM" id="MobiDB-lite"/>
    </source>
</evidence>
<accession>A0A409YD27</accession>
<feature type="compositionally biased region" description="Low complexity" evidence="1">
    <location>
        <begin position="553"/>
        <end position="571"/>
    </location>
</feature>
<proteinExistence type="predicted"/>
<evidence type="ECO:0000313" key="3">
    <source>
        <dbReference type="EMBL" id="PPR00919.1"/>
    </source>
</evidence>
<dbReference type="GO" id="GO:0005794">
    <property type="term" value="C:Golgi apparatus"/>
    <property type="evidence" value="ECO:0007669"/>
    <property type="project" value="TreeGrafter"/>
</dbReference>
<keyword evidence="4" id="KW-1185">Reference proteome</keyword>
<comment type="caution">
    <text evidence="3">The sequence shown here is derived from an EMBL/GenBank/DDBJ whole genome shotgun (WGS) entry which is preliminary data.</text>
</comment>
<reference evidence="3 4" key="1">
    <citation type="journal article" date="2018" name="Evol. Lett.">
        <title>Horizontal gene cluster transfer increased hallucinogenic mushroom diversity.</title>
        <authorList>
            <person name="Reynolds H.T."/>
            <person name="Vijayakumar V."/>
            <person name="Gluck-Thaler E."/>
            <person name="Korotkin H.B."/>
            <person name="Matheny P.B."/>
            <person name="Slot J.C."/>
        </authorList>
    </citation>
    <scope>NUCLEOTIDE SEQUENCE [LARGE SCALE GENOMIC DNA]</scope>
    <source>
        <strain evidence="3 4">SRW20</strain>
    </source>
</reference>
<dbReference type="InterPro" id="IPR040410">
    <property type="entry name" value="UPF0658_Golgi"/>
</dbReference>
<dbReference type="OrthoDB" id="3263941at2759"/>
<keyword evidence="2" id="KW-0812">Transmembrane</keyword>
<protein>
    <submittedName>
        <fullName evidence="3">Uncharacterized protein</fullName>
    </submittedName>
</protein>
<dbReference type="Proteomes" id="UP000284706">
    <property type="component" value="Unassembled WGS sequence"/>
</dbReference>
<feature type="transmembrane region" description="Helical" evidence="2">
    <location>
        <begin position="32"/>
        <end position="53"/>
    </location>
</feature>
<dbReference type="InParanoid" id="A0A409YD27"/>
<feature type="transmembrane region" description="Helical" evidence="2">
    <location>
        <begin position="413"/>
        <end position="437"/>
    </location>
</feature>
<gene>
    <name evidence="3" type="ORF">CVT26_015529</name>
</gene>
<feature type="transmembrane region" description="Helical" evidence="2">
    <location>
        <begin position="215"/>
        <end position="234"/>
    </location>
</feature>
<keyword evidence="2" id="KW-1133">Transmembrane helix</keyword>
<dbReference type="AlphaFoldDB" id="A0A409YD27"/>
<feature type="transmembrane region" description="Helical" evidence="2">
    <location>
        <begin position="443"/>
        <end position="468"/>
    </location>
</feature>
<dbReference type="PANTHER" id="PTHR34391">
    <property type="entry name" value="UPF0658 GOLGI APPARATUS MEMBRANE PROTEIN C1952.10C-RELATED"/>
    <property type="match status" value="1"/>
</dbReference>
<organism evidence="3 4">
    <name type="scientific">Gymnopilus dilepis</name>
    <dbReference type="NCBI Taxonomy" id="231916"/>
    <lineage>
        <taxon>Eukaryota</taxon>
        <taxon>Fungi</taxon>
        <taxon>Dikarya</taxon>
        <taxon>Basidiomycota</taxon>
        <taxon>Agaricomycotina</taxon>
        <taxon>Agaricomycetes</taxon>
        <taxon>Agaricomycetidae</taxon>
        <taxon>Agaricales</taxon>
        <taxon>Agaricineae</taxon>
        <taxon>Hymenogastraceae</taxon>
        <taxon>Gymnopilus</taxon>
    </lineage>
</organism>
<feature type="compositionally biased region" description="Basic and acidic residues" evidence="1">
    <location>
        <begin position="577"/>
        <end position="588"/>
    </location>
</feature>
<keyword evidence="2" id="KW-0472">Membrane</keyword>
<feature type="compositionally biased region" description="Basic and acidic residues" evidence="1">
    <location>
        <begin position="501"/>
        <end position="515"/>
    </location>
</feature>
<feature type="transmembrane region" description="Helical" evidence="2">
    <location>
        <begin position="190"/>
        <end position="208"/>
    </location>
</feature>
<feature type="transmembrane region" description="Helical" evidence="2">
    <location>
        <begin position="302"/>
        <end position="323"/>
    </location>
</feature>
<sequence>MFHFPTFSRRSLKAKASSAYDRITLNRFTTTFFVVSFIYCFVQGILQSLLYSLDFEYSNLVSGVVSQGNIPFKNMTYLEGSAGHLILRMCDDVPHGQAPFPCFTIFNSTFDDPKYNGGMTLSSNPQQVRFLNDWQNGLNLTPVLNSQNSSDVLGVTIETTQGDQVPLSEQCLQILLYSSESLYRFRREDIGWICLQFYLLAISFLAILNDSVPHILAVLMTRTISAAWAAYATWRNPFYKEHFQELIADPGTPCSLDIFTPFWHKRQIFEVSILDPFSPLSASLKKNRILSDDNDSEQIVDATFSITGLILFCCLSWSLLKLYNEQSFKCVGAPEHVMRINKLFMAVLACLQMEAFALPASMGLWIDVLFNTAIAKISEHTAIYEAGFITTVILLIPWIVMGWYSIRREMKKAMVFFLGIGLFLTTGWALMFYSIVYRWTFLQFPYLGCFTVASFILLISSMVLGVICRLNFDKGLAQYLHAEETLASLNFAPDAFEHNAERRASTASKKSRESKGGYAGDYPNSPTMYFVQTLPIAEQALPLPRNPSPYNESQTTLPQQQRQSQGPQQLRPLHLAPSDEKDRSFFKF</sequence>